<keyword evidence="8 11" id="KW-0472">Membrane</keyword>
<evidence type="ECO:0000256" key="1">
    <source>
        <dbReference type="ARBA" id="ARBA00004651"/>
    </source>
</evidence>
<feature type="transmembrane region" description="Helical" evidence="11">
    <location>
        <begin position="616"/>
        <end position="635"/>
    </location>
</feature>
<feature type="domain" description="NADH-Ubiquinone oxidoreductase (complex I) chain 5 N-terminal" evidence="13">
    <location>
        <begin position="66"/>
        <end position="101"/>
    </location>
</feature>
<name>A0A846LG48_9ACTN</name>
<evidence type="ECO:0000259" key="13">
    <source>
        <dbReference type="Pfam" id="PF00662"/>
    </source>
</evidence>
<dbReference type="EMBL" id="BMMI01000004">
    <property type="protein sequence ID" value="GGL65574.1"/>
    <property type="molecule type" value="Genomic_DNA"/>
</dbReference>
<comment type="caution">
    <text evidence="18">The sequence shown here is derived from an EMBL/GenBank/DDBJ whole genome shotgun (WGS) entry which is preliminary data.</text>
</comment>
<feature type="transmembrane region" description="Helical" evidence="11">
    <location>
        <begin position="867"/>
        <end position="893"/>
    </location>
</feature>
<keyword evidence="6 11" id="KW-1133">Transmembrane helix</keyword>
<reference evidence="18 19" key="3">
    <citation type="submission" date="2020-02" db="EMBL/GenBank/DDBJ databases">
        <title>Sequencing the genomes of 1000 actinobacteria strains.</title>
        <authorList>
            <person name="Klenk H.-P."/>
        </authorList>
    </citation>
    <scope>NUCLEOTIDE SEQUENCE [LARGE SCALE GENOMIC DNA]</scope>
    <source>
        <strain evidence="18 19">DSM 45201</strain>
    </source>
</reference>
<feature type="transmembrane region" description="Helical" evidence="11">
    <location>
        <begin position="563"/>
        <end position="581"/>
    </location>
</feature>
<evidence type="ECO:0000259" key="14">
    <source>
        <dbReference type="Pfam" id="PF04039"/>
    </source>
</evidence>
<dbReference type="Pfam" id="PF00662">
    <property type="entry name" value="Proton_antipo_N"/>
    <property type="match status" value="1"/>
</dbReference>
<evidence type="ECO:0000256" key="9">
    <source>
        <dbReference type="RuleBase" id="RU000320"/>
    </source>
</evidence>
<accession>A0A846LG48</accession>
<dbReference type="InterPro" id="IPR001750">
    <property type="entry name" value="ND/Mrp_TM"/>
</dbReference>
<dbReference type="GO" id="GO:0015297">
    <property type="term" value="F:antiporter activity"/>
    <property type="evidence" value="ECO:0007669"/>
    <property type="project" value="UniProtKB-KW"/>
</dbReference>
<evidence type="ECO:0000313" key="20">
    <source>
        <dbReference type="Proteomes" id="UP000648663"/>
    </source>
</evidence>
<dbReference type="GO" id="GO:0005886">
    <property type="term" value="C:plasma membrane"/>
    <property type="evidence" value="ECO:0007669"/>
    <property type="project" value="UniProtKB-SubCell"/>
</dbReference>
<gene>
    <name evidence="18" type="ORF">FB380_000030</name>
    <name evidence="17" type="ORF">GCM10011589_22200</name>
</gene>
<feature type="transmembrane region" description="Helical" evidence="11">
    <location>
        <begin position="736"/>
        <end position="755"/>
    </location>
</feature>
<feature type="domain" description="MrpA C-terminal/MbhE" evidence="16">
    <location>
        <begin position="676"/>
        <end position="753"/>
    </location>
</feature>
<keyword evidence="5 9" id="KW-0812">Transmembrane</keyword>
<feature type="transmembrane region" description="Helical" evidence="11">
    <location>
        <begin position="675"/>
        <end position="696"/>
    </location>
</feature>
<feature type="transmembrane region" description="Helical" evidence="11">
    <location>
        <begin position="776"/>
        <end position="798"/>
    </location>
</feature>
<evidence type="ECO:0000313" key="18">
    <source>
        <dbReference type="EMBL" id="NIH65584.1"/>
    </source>
</evidence>
<evidence type="ECO:0000313" key="19">
    <source>
        <dbReference type="Proteomes" id="UP000552836"/>
    </source>
</evidence>
<dbReference type="Proteomes" id="UP000552836">
    <property type="component" value="Unassembled WGS sequence"/>
</dbReference>
<dbReference type="Pfam" id="PF00361">
    <property type="entry name" value="Proton_antipo_M"/>
    <property type="match status" value="1"/>
</dbReference>
<dbReference type="Pfam" id="PF13244">
    <property type="entry name" value="MbhD"/>
    <property type="match status" value="1"/>
</dbReference>
<feature type="transmembrane region" description="Helical" evidence="11">
    <location>
        <begin position="134"/>
        <end position="150"/>
    </location>
</feature>
<dbReference type="AlphaFoldDB" id="A0A846LG48"/>
<feature type="transmembrane region" description="Helical" evidence="11">
    <location>
        <begin position="641"/>
        <end position="663"/>
    </location>
</feature>
<feature type="transmembrane region" description="Helical" evidence="11">
    <location>
        <begin position="109"/>
        <end position="128"/>
    </location>
</feature>
<feature type="domain" description="NADH:quinone oxidoreductase/Mrp antiporter transmembrane" evidence="12">
    <location>
        <begin position="127"/>
        <end position="408"/>
    </location>
</feature>
<feature type="domain" description="Na+/H+ antiporter MnhB subunit-related protein" evidence="14">
    <location>
        <begin position="778"/>
        <end position="892"/>
    </location>
</feature>
<keyword evidence="2" id="KW-0813">Transport</keyword>
<evidence type="ECO:0000259" key="12">
    <source>
        <dbReference type="Pfam" id="PF00361"/>
    </source>
</evidence>
<feature type="transmembrane region" description="Helical" evidence="11">
    <location>
        <begin position="448"/>
        <end position="470"/>
    </location>
</feature>
<evidence type="ECO:0000256" key="11">
    <source>
        <dbReference type="SAM" id="Phobius"/>
    </source>
</evidence>
<organism evidence="18 19">
    <name type="scientific">Modestobacter marinus</name>
    <dbReference type="NCBI Taxonomy" id="477641"/>
    <lineage>
        <taxon>Bacteria</taxon>
        <taxon>Bacillati</taxon>
        <taxon>Actinomycetota</taxon>
        <taxon>Actinomycetes</taxon>
        <taxon>Geodermatophilales</taxon>
        <taxon>Geodermatophilaceae</taxon>
        <taxon>Modestobacter</taxon>
    </lineage>
</organism>
<feature type="transmembrane region" description="Helical" evidence="11">
    <location>
        <begin position="593"/>
        <end position="611"/>
    </location>
</feature>
<feature type="transmembrane region" description="Helical" evidence="11">
    <location>
        <begin position="296"/>
        <end position="315"/>
    </location>
</feature>
<keyword evidence="4" id="KW-1003">Cell membrane</keyword>
<feature type="transmembrane region" description="Helical" evidence="11">
    <location>
        <begin position="233"/>
        <end position="256"/>
    </location>
</feature>
<feature type="transmembrane region" description="Helical" evidence="11">
    <location>
        <begin position="204"/>
        <end position="221"/>
    </location>
</feature>
<comment type="subcellular location">
    <subcellularLocation>
        <location evidence="1">Cell membrane</location>
        <topology evidence="1">Multi-pass membrane protein</topology>
    </subcellularLocation>
    <subcellularLocation>
        <location evidence="9">Membrane</location>
        <topology evidence="9">Multi-pass membrane protein</topology>
    </subcellularLocation>
</comment>
<sequence length="937" mass="95530">MILVLALAAMALLAAAAPLLVRAGWGRNAGYALAAGFAGVAALLGSAVPHVLAGGTVDVSARWLPSLDVDFALRLDGLALLFSMIVLGVGALIMAYCPRYLGPTGRHGAVYGLLTLFAAAMLGLVLAADVVLLFVFWELTTFCSFLLVGLTGGRATRPARRALLVTAAGGLALLVAVVLLTGVTGTTDLAAILADPDRVLDSPLAGPIALLVAFAAFTKSAQVPLHFWLPGAMVAMTPVSAYLHAATMVKAGIYLLMRTSPLFSDLPLWSALLLSVGLTSALVGAFMALRQHDLKAILAHSTVSQLGFLVAAIGVGTGTALAAAMLHTAAHALFKATLFMLVGIIDKETGSRDIRQLSGLWRVMPVTAAVTGLAGLSMAGIPPLLGFVSKEYLFQGLFQADVVPGAGLVAGVLGVTASALTTAYGLRIFFGAFGGVTRQPDLYEPSPAFLAPAVVPALAGLVLGSGINLLNPVVVRAGADVLPDAPMRPFQFWHGLSPEIVMSAVAVSTGLVLFLRRRQVDRLLDRVPLPDGGALFDRAHDGVLAFGRWVGSPDRQEGLAGHLARPLVVIAALGIAGSSALEGLPARNATDAALDWPVVVLVAGAVVGTVVVRSTLAVVALLGMVGLLVSAWFLLAGAPDVALTLLLVEVLTAVVVVLVLRGGPRQLPRVQRRRLLQAGALALACGLAAAAATVALTGRRGSSVAGDWFLRTAEPATGGSNVVNTILVDFRAMDTLGEAVVLGVAALGLLALFGDGPARSRRPAPAARRAASGTDVVLEASGRLIVPGVALLAVVLLWRGHDAPGGGFIAALVSGAAVALSQLAHGRLPRWLRPDVLVGAGLLLALGTGLLGGVLGGAFLAPFDLPLLGAVGVGSALLFDTGVLLMVLGLVVATLDRLGDRPEPVGPVQPPVRSEVAPGPEPRTGADLAVTGRTVSS</sequence>
<dbReference type="Pfam" id="PF20501">
    <property type="entry name" value="MbhE"/>
    <property type="match status" value="1"/>
</dbReference>
<evidence type="ECO:0000259" key="16">
    <source>
        <dbReference type="Pfam" id="PF20501"/>
    </source>
</evidence>
<feature type="transmembrane region" description="Helical" evidence="11">
    <location>
        <begin position="836"/>
        <end position="861"/>
    </location>
</feature>
<dbReference type="InterPro" id="IPR046806">
    <property type="entry name" value="MrpA_C/MbhE"/>
</dbReference>
<evidence type="ECO:0000313" key="17">
    <source>
        <dbReference type="EMBL" id="GGL65574.1"/>
    </source>
</evidence>
<dbReference type="Proteomes" id="UP000648663">
    <property type="component" value="Unassembled WGS sequence"/>
</dbReference>
<evidence type="ECO:0000256" key="7">
    <source>
        <dbReference type="ARBA" id="ARBA00023065"/>
    </source>
</evidence>
<dbReference type="InterPro" id="IPR025383">
    <property type="entry name" value="MrpA_C/MbhD"/>
</dbReference>
<dbReference type="RefSeq" id="WP_229682013.1">
    <property type="nucleotide sequence ID" value="NZ_BAABJU010000007.1"/>
</dbReference>
<keyword evidence="3" id="KW-0050">Antiport</keyword>
<protein>
    <submittedName>
        <fullName evidence="17">Monovalent cation/H+ antiporter subunit A</fullName>
    </submittedName>
    <submittedName>
        <fullName evidence="18">Multicomponent Na+:H+ antiporter subunit A</fullName>
    </submittedName>
</protein>
<dbReference type="PANTHER" id="PTHR43373:SF1">
    <property type="entry name" value="NA(+)_H(+) ANTIPORTER SUBUNIT A"/>
    <property type="match status" value="1"/>
</dbReference>
<feature type="transmembrane region" description="Helical" evidence="11">
    <location>
        <begin position="408"/>
        <end position="436"/>
    </location>
</feature>
<feature type="transmembrane region" description="Helical" evidence="11">
    <location>
        <begin position="268"/>
        <end position="289"/>
    </location>
</feature>
<evidence type="ECO:0000256" key="5">
    <source>
        <dbReference type="ARBA" id="ARBA00022692"/>
    </source>
</evidence>
<evidence type="ECO:0000256" key="10">
    <source>
        <dbReference type="SAM" id="MobiDB-lite"/>
    </source>
</evidence>
<evidence type="ECO:0000256" key="4">
    <source>
        <dbReference type="ARBA" id="ARBA00022475"/>
    </source>
</evidence>
<proteinExistence type="predicted"/>
<dbReference type="PRINTS" id="PR01434">
    <property type="entry name" value="NADHDHGNASE5"/>
</dbReference>
<keyword evidence="7" id="KW-0406">Ion transport</keyword>
<dbReference type="PANTHER" id="PTHR43373">
    <property type="entry name" value="NA(+)/H(+) ANTIPORTER SUBUNIT"/>
    <property type="match status" value="1"/>
</dbReference>
<dbReference type="InterPro" id="IPR007182">
    <property type="entry name" value="MnhB"/>
</dbReference>
<evidence type="ECO:0000256" key="8">
    <source>
        <dbReference type="ARBA" id="ARBA00023136"/>
    </source>
</evidence>
<feature type="transmembrane region" description="Helical" evidence="11">
    <location>
        <begin position="77"/>
        <end position="97"/>
    </location>
</feature>
<keyword evidence="20" id="KW-1185">Reference proteome</keyword>
<feature type="transmembrane region" description="Helical" evidence="11">
    <location>
        <begin position="162"/>
        <end position="184"/>
    </location>
</feature>
<dbReference type="Pfam" id="PF04039">
    <property type="entry name" value="MnhB"/>
    <property type="match status" value="1"/>
</dbReference>
<dbReference type="GO" id="GO:0006811">
    <property type="term" value="P:monoatomic ion transport"/>
    <property type="evidence" value="ECO:0007669"/>
    <property type="project" value="UniProtKB-KW"/>
</dbReference>
<feature type="transmembrane region" description="Helical" evidence="11">
    <location>
        <begin position="804"/>
        <end position="824"/>
    </location>
</feature>
<feature type="region of interest" description="Disordered" evidence="10">
    <location>
        <begin position="902"/>
        <end position="937"/>
    </location>
</feature>
<evidence type="ECO:0000256" key="6">
    <source>
        <dbReference type="ARBA" id="ARBA00022989"/>
    </source>
</evidence>
<evidence type="ECO:0000256" key="2">
    <source>
        <dbReference type="ARBA" id="ARBA00022448"/>
    </source>
</evidence>
<evidence type="ECO:0000256" key="3">
    <source>
        <dbReference type="ARBA" id="ARBA00022449"/>
    </source>
</evidence>
<dbReference type="InterPro" id="IPR050616">
    <property type="entry name" value="CPA3_Na-H_Antiporter_A"/>
</dbReference>
<feature type="domain" description="MrpA C-terminal/MbhD" evidence="15">
    <location>
        <begin position="600"/>
        <end position="664"/>
    </location>
</feature>
<evidence type="ECO:0000259" key="15">
    <source>
        <dbReference type="Pfam" id="PF13244"/>
    </source>
</evidence>
<dbReference type="InterPro" id="IPR001516">
    <property type="entry name" value="Proton_antipo_N"/>
</dbReference>
<reference evidence="17" key="1">
    <citation type="journal article" date="2014" name="Int. J. Syst. Evol. Microbiol.">
        <title>Complete genome of a new Firmicutes species belonging to the dominant human colonic microbiota ('Ruminococcus bicirculans') reveals two chromosomes and a selective capacity to utilize plant glucans.</title>
        <authorList>
            <consortium name="NISC Comparative Sequencing Program"/>
            <person name="Wegmann U."/>
            <person name="Louis P."/>
            <person name="Goesmann A."/>
            <person name="Henrissat B."/>
            <person name="Duncan S.H."/>
            <person name="Flint H.J."/>
        </authorList>
    </citation>
    <scope>NUCLEOTIDE SEQUENCE</scope>
    <source>
        <strain evidence="17">CGMCC 4.5581</strain>
    </source>
</reference>
<reference evidence="20" key="2">
    <citation type="journal article" date="2019" name="Int. J. Syst. Evol. Microbiol.">
        <title>The Global Catalogue of Microorganisms (GCM) 10K type strain sequencing project: providing services to taxonomists for standard genome sequencing and annotation.</title>
        <authorList>
            <consortium name="The Broad Institute Genomics Platform"/>
            <consortium name="The Broad Institute Genome Sequencing Center for Infectious Disease"/>
            <person name="Wu L."/>
            <person name="Ma J."/>
        </authorList>
    </citation>
    <scope>NUCLEOTIDE SEQUENCE [LARGE SCALE GENOMIC DNA]</scope>
    <source>
        <strain evidence="20">CGMCC 4.5581</strain>
    </source>
</reference>
<reference evidence="17" key="4">
    <citation type="submission" date="2024-05" db="EMBL/GenBank/DDBJ databases">
        <authorList>
            <person name="Sun Q."/>
            <person name="Zhou Y."/>
        </authorList>
    </citation>
    <scope>NUCLEOTIDE SEQUENCE</scope>
    <source>
        <strain evidence="17">CGMCC 4.5581</strain>
    </source>
</reference>
<dbReference type="EMBL" id="JAAMPA010000001">
    <property type="protein sequence ID" value="NIH65584.1"/>
    <property type="molecule type" value="Genomic_DNA"/>
</dbReference>
<feature type="transmembrane region" description="Helical" evidence="11">
    <location>
        <begin position="490"/>
        <end position="515"/>
    </location>
</feature>
<feature type="transmembrane region" description="Helical" evidence="11">
    <location>
        <begin position="366"/>
        <end position="388"/>
    </location>
</feature>
<feature type="transmembrane region" description="Helical" evidence="11">
    <location>
        <begin position="321"/>
        <end position="345"/>
    </location>
</feature>